<feature type="region of interest" description="Disordered" evidence="1">
    <location>
        <begin position="1"/>
        <end position="109"/>
    </location>
</feature>
<dbReference type="Proteomes" id="UP000321393">
    <property type="component" value="Unassembled WGS sequence"/>
</dbReference>
<proteinExistence type="predicted"/>
<dbReference type="AlphaFoldDB" id="A0A5A7U6G4"/>
<dbReference type="OrthoDB" id="778454at2759"/>
<gene>
    <name evidence="3" type="ORF">E5676_scaffold106G00690</name>
    <name evidence="2" type="ORF">E6C27_scaffold76G00950</name>
</gene>
<dbReference type="EMBL" id="SSTE01012063">
    <property type="protein sequence ID" value="KAA0049746.1"/>
    <property type="molecule type" value="Genomic_DNA"/>
</dbReference>
<feature type="compositionally biased region" description="Basic and acidic residues" evidence="1">
    <location>
        <begin position="100"/>
        <end position="109"/>
    </location>
</feature>
<feature type="region of interest" description="Disordered" evidence="1">
    <location>
        <begin position="142"/>
        <end position="161"/>
    </location>
</feature>
<evidence type="ECO:0000313" key="5">
    <source>
        <dbReference type="Proteomes" id="UP000321947"/>
    </source>
</evidence>
<evidence type="ECO:0000313" key="3">
    <source>
        <dbReference type="EMBL" id="TYK12132.1"/>
    </source>
</evidence>
<comment type="caution">
    <text evidence="2">The sequence shown here is derived from an EMBL/GenBank/DDBJ whole genome shotgun (WGS) entry which is preliminary data.</text>
</comment>
<protein>
    <submittedName>
        <fullName evidence="2">Retrotransposon gag protein</fullName>
    </submittedName>
</protein>
<evidence type="ECO:0000313" key="2">
    <source>
        <dbReference type="EMBL" id="KAA0049746.1"/>
    </source>
</evidence>
<accession>A0A5A7U6G4</accession>
<sequence length="161" mass="17569">MAQLTTAISKTDGKGKLPTQPDHANVSAISLRSGKILDTSTTKEIKETSKPLPLNSKNESKEEKVETNSSPSDSKNDKSPLNDCTPYIPKPPFPSRLAPKKKETPKEEELLPLLDAIQLAPSRCNSTSPEVCKVSKGVVYQQEENKRKSNGKSKCFGSSKE</sequence>
<reference evidence="4 5" key="1">
    <citation type="submission" date="2019-08" db="EMBL/GenBank/DDBJ databases">
        <title>Draft genome sequences of two oriental melons (Cucumis melo L. var makuwa).</title>
        <authorList>
            <person name="Kwon S.-Y."/>
        </authorList>
    </citation>
    <scope>NUCLEOTIDE SEQUENCE [LARGE SCALE GENOMIC DNA]</scope>
    <source>
        <strain evidence="5">cv. Chang Bougi</strain>
        <strain evidence="4">cv. SW 3</strain>
        <tissue evidence="2">Leaf</tissue>
    </source>
</reference>
<evidence type="ECO:0000313" key="4">
    <source>
        <dbReference type="Proteomes" id="UP000321393"/>
    </source>
</evidence>
<dbReference type="EMBL" id="SSTD01010321">
    <property type="protein sequence ID" value="TYK12132.1"/>
    <property type="molecule type" value="Genomic_DNA"/>
</dbReference>
<dbReference type="Proteomes" id="UP000321947">
    <property type="component" value="Unassembled WGS sequence"/>
</dbReference>
<organism evidence="2 4">
    <name type="scientific">Cucumis melo var. makuwa</name>
    <name type="common">Oriental melon</name>
    <dbReference type="NCBI Taxonomy" id="1194695"/>
    <lineage>
        <taxon>Eukaryota</taxon>
        <taxon>Viridiplantae</taxon>
        <taxon>Streptophyta</taxon>
        <taxon>Embryophyta</taxon>
        <taxon>Tracheophyta</taxon>
        <taxon>Spermatophyta</taxon>
        <taxon>Magnoliopsida</taxon>
        <taxon>eudicotyledons</taxon>
        <taxon>Gunneridae</taxon>
        <taxon>Pentapetalae</taxon>
        <taxon>rosids</taxon>
        <taxon>fabids</taxon>
        <taxon>Cucurbitales</taxon>
        <taxon>Cucurbitaceae</taxon>
        <taxon>Benincaseae</taxon>
        <taxon>Cucumis</taxon>
    </lineage>
</organism>
<name>A0A5A7U6G4_CUCMM</name>
<evidence type="ECO:0000256" key="1">
    <source>
        <dbReference type="SAM" id="MobiDB-lite"/>
    </source>
</evidence>